<proteinExistence type="predicted"/>
<organism evidence="2 3">
    <name type="scientific">Shewanella dokdonensis</name>
    <dbReference type="NCBI Taxonomy" id="712036"/>
    <lineage>
        <taxon>Bacteria</taxon>
        <taxon>Pseudomonadati</taxon>
        <taxon>Pseudomonadota</taxon>
        <taxon>Gammaproteobacteria</taxon>
        <taxon>Alteromonadales</taxon>
        <taxon>Shewanellaceae</taxon>
        <taxon>Shewanella</taxon>
    </lineage>
</organism>
<dbReference type="EMBL" id="CP074572">
    <property type="protein sequence ID" value="QVK22283.1"/>
    <property type="molecule type" value="Genomic_DNA"/>
</dbReference>
<keyword evidence="1" id="KW-0732">Signal</keyword>
<dbReference type="Proteomes" id="UP000676428">
    <property type="component" value="Chromosome"/>
</dbReference>
<evidence type="ECO:0008006" key="4">
    <source>
        <dbReference type="Google" id="ProtNLM"/>
    </source>
</evidence>
<accession>A0ABX8DBV8</accession>
<protein>
    <recommendedName>
        <fullName evidence="4">Lipoprotein</fullName>
    </recommendedName>
</protein>
<feature type="chain" id="PRO_5047310100" description="Lipoprotein" evidence="1">
    <location>
        <begin position="21"/>
        <end position="144"/>
    </location>
</feature>
<evidence type="ECO:0000256" key="1">
    <source>
        <dbReference type="SAM" id="SignalP"/>
    </source>
</evidence>
<dbReference type="PROSITE" id="PS51257">
    <property type="entry name" value="PROKAR_LIPOPROTEIN"/>
    <property type="match status" value="1"/>
</dbReference>
<gene>
    <name evidence="2" type="ORF">KHX94_12765</name>
</gene>
<feature type="signal peptide" evidence="1">
    <location>
        <begin position="1"/>
        <end position="20"/>
    </location>
</feature>
<sequence length="144" mass="15862">MFTRATLVVLPSLLLAGSLAGCGNNKGQFSDAEICRASVATALHKDPSIFNVDDVNGKLVYVSYHEQDNWKHDIYRCKIEGTKAIWATEKGHWKTSSKDAQLTFAANEDKLTIVDTSADGQQINKHYKLEQLKVDVPSKPGLKG</sequence>
<name>A0ABX8DBV8_9GAMM</name>
<keyword evidence="3" id="KW-1185">Reference proteome</keyword>
<evidence type="ECO:0000313" key="2">
    <source>
        <dbReference type="EMBL" id="QVK22283.1"/>
    </source>
</evidence>
<evidence type="ECO:0000313" key="3">
    <source>
        <dbReference type="Proteomes" id="UP000676428"/>
    </source>
</evidence>
<reference evidence="2 3" key="1">
    <citation type="journal article" date="2012" name="Int. J. Syst. Evol. Microbiol.">
        <title>Shewanella dokdonensis sp. nov., isolated from seawater.</title>
        <authorList>
            <person name="Sung H.R."/>
            <person name="Yoon J.H."/>
            <person name="Ghim S.Y."/>
        </authorList>
    </citation>
    <scope>NUCLEOTIDE SEQUENCE [LARGE SCALE GENOMIC DNA]</scope>
    <source>
        <strain evidence="2 3">DSM 23626</strain>
    </source>
</reference>
<dbReference type="RefSeq" id="WP_213680939.1">
    <property type="nucleotide sequence ID" value="NZ_CP074572.1"/>
</dbReference>